<dbReference type="SUPFAM" id="SSF82693">
    <property type="entry name" value="Multidrug efflux transporter AcrB pore domain, PN1, PN2, PC1 and PC2 subdomains"/>
    <property type="match status" value="2"/>
</dbReference>
<name>A0A1M5X1F7_9RHOB</name>
<gene>
    <name evidence="2" type="ORF">SAMN05443551_3663</name>
</gene>
<organism evidence="2 3">
    <name type="scientific">Marivita hallyeonensis</name>
    <dbReference type="NCBI Taxonomy" id="996342"/>
    <lineage>
        <taxon>Bacteria</taxon>
        <taxon>Pseudomonadati</taxon>
        <taxon>Pseudomonadota</taxon>
        <taxon>Alphaproteobacteria</taxon>
        <taxon>Rhodobacterales</taxon>
        <taxon>Roseobacteraceae</taxon>
        <taxon>Marivita</taxon>
    </lineage>
</organism>
<dbReference type="SUPFAM" id="SSF82866">
    <property type="entry name" value="Multidrug efflux transporter AcrB transmembrane domain"/>
    <property type="match status" value="2"/>
</dbReference>
<feature type="transmembrane region" description="Helical" evidence="1">
    <location>
        <begin position="429"/>
        <end position="450"/>
    </location>
</feature>
<feature type="transmembrane region" description="Helical" evidence="1">
    <location>
        <begin position="530"/>
        <end position="549"/>
    </location>
</feature>
<protein>
    <submittedName>
        <fullName evidence="2">Multidrug efflux pump subunit AcrB</fullName>
    </submittedName>
</protein>
<sequence length="1061" mass="112350">MRRLIEAALGNRVLPNLLMIALLFAGAFSIANLTIKNFPEITTGAVSVTVAFPGASPQEVSDGIIEPIENEIRSLDGVRKITGTARQSVGVVTVDILRSADVATVRDDIETAIAGITVFPSGSEDPVVTEVDAPELAIQYILAGNMDPATLKDLAQTAREELLAQEGISTVEISGVPVDEIGIEIDRATLESFGLSLNDIAARITAENLDLSGGTLRSSDTRLQIRALGERETGADLRSIALFEDENGAVLRLGDIAEIDDGLAEEAVSAQLNGAPGVYISVFRNGNEQILDLVETTRTYIQQDFVTTLPNTVEIVEWRNEADNLQGRIDLLIKNAAIGGGLILLLLTLFLDLRIALWVSVGIAVSFVGAFALMLAFGVTINQLSLFGFILALGIVVDDAIVVGEAIYARRKAGDAGLSAAKAGAARMAPPVFFAVATSIAAFTPLLFLPGTSGSFIAPIAAVVIFVLLMSLVESFFILPQHLAHLSTDDPRRYSPRRVTDALRNRIGGALDRFSDGPVRKAAAFSARQPLFVILTCIGILVASFALLASGTVRVVFFPEIEGNFIASTVELPSGTGSERTQDVAGNVAEAANRAAETLAQDLGVEPGQIIQATAIAVGFAPGTGDPESGGSGSPNRATVDIKIEDAETRTFAAERLENLWRQEVGDVPGARQLSFSASLVGVGAPVSLQVSAASEEAREAAVQRITEALQNRDGVFAVRNSAATSAQEVQITRTAEAEALGVSLAQIAEAVRGAVFGIVATELIRDREEIELRVRLPENERETLADIAAFRVQVGDAQVPLSTLARLDLAPAPTVLTRIDAREITTVEADVDTALTSGTAETSYITGTVLPEIQTDHPDVQISLGGEQEEQQRFGAALGQNFLLALFVMYSILALAFQSFSKPFLMLLTVPFGIIGALGGHALLGLNLTLLSMFGIIGLSGIMINASLLIVNEFEQRRAENSDADVIDVISASIAARFRPIFLTTTTTFLGITPLILEQSLQAQFLIPTAVSLGFGILVGSVIVILLMPAYLRTHEWLADHVAKLGIAPEGQGDKTAEAQ</sequence>
<evidence type="ECO:0000256" key="1">
    <source>
        <dbReference type="SAM" id="Phobius"/>
    </source>
</evidence>
<keyword evidence="3" id="KW-1185">Reference proteome</keyword>
<dbReference type="PANTHER" id="PTHR32063">
    <property type="match status" value="1"/>
</dbReference>
<dbReference type="EMBL" id="FQXC01000005">
    <property type="protein sequence ID" value="SHH93716.1"/>
    <property type="molecule type" value="Genomic_DNA"/>
</dbReference>
<dbReference type="AlphaFoldDB" id="A0A1M5X1F7"/>
<dbReference type="GO" id="GO:0005886">
    <property type="term" value="C:plasma membrane"/>
    <property type="evidence" value="ECO:0007669"/>
    <property type="project" value="TreeGrafter"/>
</dbReference>
<dbReference type="Gene3D" id="3.30.2090.10">
    <property type="entry name" value="Multidrug efflux transporter AcrB TolC docking domain, DN and DC subdomains"/>
    <property type="match status" value="2"/>
</dbReference>
<dbReference type="RefSeq" id="WP_072779527.1">
    <property type="nucleotide sequence ID" value="NZ_FQXC01000005.1"/>
</dbReference>
<dbReference type="Gene3D" id="1.20.1640.10">
    <property type="entry name" value="Multidrug efflux transporter AcrB transmembrane domain"/>
    <property type="match status" value="2"/>
</dbReference>
<feature type="transmembrane region" description="Helical" evidence="1">
    <location>
        <begin position="931"/>
        <end position="952"/>
    </location>
</feature>
<dbReference type="OrthoDB" id="174266at2"/>
<feature type="transmembrane region" description="Helical" evidence="1">
    <location>
        <begin position="331"/>
        <end position="350"/>
    </location>
</feature>
<keyword evidence="1" id="KW-0472">Membrane</keyword>
<feature type="transmembrane region" description="Helical" evidence="1">
    <location>
        <begin position="12"/>
        <end position="31"/>
    </location>
</feature>
<proteinExistence type="predicted"/>
<reference evidence="2 3" key="1">
    <citation type="submission" date="2016-11" db="EMBL/GenBank/DDBJ databases">
        <authorList>
            <person name="Jaros S."/>
            <person name="Januszkiewicz K."/>
            <person name="Wedrychowicz H."/>
        </authorList>
    </citation>
    <scope>NUCLEOTIDE SEQUENCE [LARGE SCALE GENOMIC DNA]</scope>
    <source>
        <strain evidence="2 3">DSM 29431</strain>
    </source>
</reference>
<dbReference type="GO" id="GO:0042910">
    <property type="term" value="F:xenobiotic transmembrane transporter activity"/>
    <property type="evidence" value="ECO:0007669"/>
    <property type="project" value="TreeGrafter"/>
</dbReference>
<dbReference type="Proteomes" id="UP000184221">
    <property type="component" value="Unassembled WGS sequence"/>
</dbReference>
<feature type="transmembrane region" description="Helical" evidence="1">
    <location>
        <begin position="456"/>
        <end position="479"/>
    </location>
</feature>
<evidence type="ECO:0000313" key="2">
    <source>
        <dbReference type="EMBL" id="SHH93716.1"/>
    </source>
</evidence>
<dbReference type="Gene3D" id="3.30.70.1430">
    <property type="entry name" value="Multidrug efflux transporter AcrB pore domain"/>
    <property type="match status" value="2"/>
</dbReference>
<feature type="transmembrane region" description="Helical" evidence="1">
    <location>
        <begin position="879"/>
        <end position="898"/>
    </location>
</feature>
<keyword evidence="1" id="KW-1133">Transmembrane helix</keyword>
<dbReference type="Gene3D" id="3.30.70.1440">
    <property type="entry name" value="Multidrug efflux transporter AcrB pore domain"/>
    <property type="match status" value="1"/>
</dbReference>
<dbReference type="SUPFAM" id="SSF82714">
    <property type="entry name" value="Multidrug efflux transporter AcrB TolC docking domain, DN and DC subdomains"/>
    <property type="match status" value="2"/>
</dbReference>
<feature type="transmembrane region" description="Helical" evidence="1">
    <location>
        <begin position="905"/>
        <end position="925"/>
    </location>
</feature>
<dbReference type="InterPro" id="IPR001036">
    <property type="entry name" value="Acrflvin-R"/>
</dbReference>
<dbReference type="PANTHER" id="PTHR32063:SF33">
    <property type="entry name" value="RND SUPERFAMILY EFFLUX PUMP PERMEASE COMPONENT"/>
    <property type="match status" value="1"/>
</dbReference>
<dbReference type="InterPro" id="IPR027463">
    <property type="entry name" value="AcrB_DN_DC_subdom"/>
</dbReference>
<dbReference type="STRING" id="996342.SAMN05443551_3663"/>
<evidence type="ECO:0000313" key="3">
    <source>
        <dbReference type="Proteomes" id="UP000184221"/>
    </source>
</evidence>
<feature type="transmembrane region" description="Helical" evidence="1">
    <location>
        <begin position="1004"/>
        <end position="1029"/>
    </location>
</feature>
<dbReference type="PRINTS" id="PR00702">
    <property type="entry name" value="ACRIFLAVINRP"/>
</dbReference>
<dbReference type="Gene3D" id="3.30.70.1320">
    <property type="entry name" value="Multidrug efflux transporter AcrB pore domain like"/>
    <property type="match status" value="1"/>
</dbReference>
<keyword evidence="1" id="KW-0812">Transmembrane</keyword>
<feature type="transmembrane region" description="Helical" evidence="1">
    <location>
        <begin position="387"/>
        <end position="408"/>
    </location>
</feature>
<feature type="transmembrane region" description="Helical" evidence="1">
    <location>
        <begin position="981"/>
        <end position="998"/>
    </location>
</feature>
<accession>A0A1M5X1F7</accession>
<feature type="transmembrane region" description="Helical" evidence="1">
    <location>
        <begin position="357"/>
        <end position="381"/>
    </location>
</feature>
<dbReference type="Pfam" id="PF00873">
    <property type="entry name" value="ACR_tran"/>
    <property type="match status" value="1"/>
</dbReference>